<evidence type="ECO:0000313" key="2">
    <source>
        <dbReference type="Proteomes" id="UP000224459"/>
    </source>
</evidence>
<dbReference type="Proteomes" id="UP000224459">
    <property type="component" value="Segment"/>
</dbReference>
<sequence length="148" mass="17263">MKLEYIDLVLENCDVVRLEPNQVNNFHIEEVTETMSFYGESSDGVQHKSNSKRCKYFSIEILNSREILQTSFSDMAFDLDPSNVYDMITNYSDITAVDLIYKDGTNDYIYVDFNEFNDNYNINQKEVEYGSILRVTVTEKNSVRENLS</sequence>
<accession>A0A1X9I9J2</accession>
<dbReference type="EMBL" id="KX171212">
    <property type="protein sequence ID" value="ANT44703.1"/>
    <property type="molecule type" value="Genomic_DNA"/>
</dbReference>
<reference evidence="2" key="1">
    <citation type="submission" date="2016-04" db="EMBL/GenBank/DDBJ databases">
        <authorList>
            <person name="Gasior T."/>
        </authorList>
    </citation>
    <scope>NUCLEOTIDE SEQUENCE [LARGE SCALE GENOMIC DNA]</scope>
</reference>
<name>A0A1X9I9J2_9CAUD</name>
<organism evidence="1 2">
    <name type="scientific">Staphylococcus phage vB_SscM-1</name>
    <dbReference type="NCBI Taxonomy" id="1868844"/>
    <lineage>
        <taxon>Viruses</taxon>
        <taxon>Duplodnaviria</taxon>
        <taxon>Heunggongvirae</taxon>
        <taxon>Uroviricota</taxon>
        <taxon>Caudoviricetes</taxon>
        <taxon>Herelleviridae</taxon>
        <taxon>Twortvirinae</taxon>
        <taxon>Sciuriunavirus</taxon>
        <taxon>Sciuriunavirus SscM1</taxon>
    </lineage>
</organism>
<protein>
    <submittedName>
        <fullName evidence="1">Uncharacterized protein</fullName>
    </submittedName>
</protein>
<evidence type="ECO:0000313" key="1">
    <source>
        <dbReference type="EMBL" id="ANT44703.1"/>
    </source>
</evidence>
<gene>
    <name evidence="1" type="ORF">vB_SscM-1_040</name>
</gene>
<keyword evidence="2" id="KW-1185">Reference proteome</keyword>
<proteinExistence type="predicted"/>